<sequence>MLISPAYAQAAAPAGGAGFDIVSFLPLILIFVVFYFFLIRPQQKRMKEHKAMVQALRRGDRVVTAGGIIGTVTKVIDDAEVQVEIAENVKVRVMRATITDVISKTPSGKDGE</sequence>
<dbReference type="RefSeq" id="WP_183416375.1">
    <property type="nucleotide sequence ID" value="NZ_JACHXA010000004.1"/>
</dbReference>
<evidence type="ECO:0000256" key="11">
    <source>
        <dbReference type="ARBA" id="ARBA00023010"/>
    </source>
</evidence>
<protein>
    <recommendedName>
        <fullName evidence="5">Sec translocon accessory complex subunit YajC</fullName>
    </recommendedName>
</protein>
<keyword evidence="8 13" id="KW-0812">Transmembrane</keyword>
<dbReference type="SMART" id="SM01323">
    <property type="entry name" value="YajC"/>
    <property type="match status" value="1"/>
</dbReference>
<evidence type="ECO:0000256" key="10">
    <source>
        <dbReference type="ARBA" id="ARBA00022989"/>
    </source>
</evidence>
<evidence type="ECO:0000256" key="2">
    <source>
        <dbReference type="ARBA" id="ARBA00004162"/>
    </source>
</evidence>
<evidence type="ECO:0000313" key="15">
    <source>
        <dbReference type="Proteomes" id="UP000581135"/>
    </source>
</evidence>
<dbReference type="AlphaFoldDB" id="A0A839SU86"/>
<evidence type="ECO:0000256" key="7">
    <source>
        <dbReference type="ARBA" id="ARBA00022475"/>
    </source>
</evidence>
<gene>
    <name evidence="14" type="ORF">FHR98_001846</name>
</gene>
<keyword evidence="15" id="KW-1185">Reference proteome</keyword>
<evidence type="ECO:0000256" key="1">
    <source>
        <dbReference type="ARBA" id="ARBA00002061"/>
    </source>
</evidence>
<comment type="similarity">
    <text evidence="3">Belongs to the YajC family.</text>
</comment>
<evidence type="ECO:0000256" key="9">
    <source>
        <dbReference type="ARBA" id="ARBA00022927"/>
    </source>
</evidence>
<dbReference type="NCBIfam" id="TIGR00739">
    <property type="entry name" value="yajC"/>
    <property type="match status" value="1"/>
</dbReference>
<dbReference type="Proteomes" id="UP000581135">
    <property type="component" value="Unassembled WGS sequence"/>
</dbReference>
<keyword evidence="12 13" id="KW-0472">Membrane</keyword>
<evidence type="ECO:0000256" key="8">
    <source>
        <dbReference type="ARBA" id="ARBA00022692"/>
    </source>
</evidence>
<comment type="caution">
    <text evidence="14">The sequence shown here is derived from an EMBL/GenBank/DDBJ whole genome shotgun (WGS) entry which is preliminary data.</text>
</comment>
<dbReference type="PANTHER" id="PTHR33909">
    <property type="entry name" value="SEC TRANSLOCON ACCESSORY COMPLEX SUBUNIT YAJC"/>
    <property type="match status" value="1"/>
</dbReference>
<evidence type="ECO:0000256" key="6">
    <source>
        <dbReference type="ARBA" id="ARBA00022448"/>
    </source>
</evidence>
<keyword evidence="10 13" id="KW-1133">Transmembrane helix</keyword>
<dbReference type="GO" id="GO:0005886">
    <property type="term" value="C:plasma membrane"/>
    <property type="evidence" value="ECO:0007669"/>
    <property type="project" value="UniProtKB-SubCell"/>
</dbReference>
<proteinExistence type="inferred from homology"/>
<dbReference type="EMBL" id="JACHXA010000004">
    <property type="protein sequence ID" value="MBB3065559.1"/>
    <property type="molecule type" value="Genomic_DNA"/>
</dbReference>
<organism evidence="14 15">
    <name type="scientific">Limibacillus halophilus</name>
    <dbReference type="NCBI Taxonomy" id="1579333"/>
    <lineage>
        <taxon>Bacteria</taxon>
        <taxon>Pseudomonadati</taxon>
        <taxon>Pseudomonadota</taxon>
        <taxon>Alphaproteobacteria</taxon>
        <taxon>Rhodospirillales</taxon>
        <taxon>Rhodovibrionaceae</taxon>
        <taxon>Limibacillus</taxon>
    </lineage>
</organism>
<evidence type="ECO:0000256" key="3">
    <source>
        <dbReference type="ARBA" id="ARBA00006742"/>
    </source>
</evidence>
<dbReference type="PANTHER" id="PTHR33909:SF1">
    <property type="entry name" value="SEC TRANSLOCON ACCESSORY COMPLEX SUBUNIT YAJC"/>
    <property type="match status" value="1"/>
</dbReference>
<reference evidence="14 15" key="1">
    <citation type="submission" date="2020-08" db="EMBL/GenBank/DDBJ databases">
        <title>Genomic Encyclopedia of Type Strains, Phase III (KMG-III): the genomes of soil and plant-associated and newly described type strains.</title>
        <authorList>
            <person name="Whitman W."/>
        </authorList>
    </citation>
    <scope>NUCLEOTIDE SEQUENCE [LARGE SCALE GENOMIC DNA]</scope>
    <source>
        <strain evidence="14 15">CECT 8803</strain>
    </source>
</reference>
<dbReference type="InterPro" id="IPR003849">
    <property type="entry name" value="Preprotein_translocase_YajC"/>
</dbReference>
<evidence type="ECO:0000256" key="13">
    <source>
        <dbReference type="SAM" id="Phobius"/>
    </source>
</evidence>
<comment type="subunit">
    <text evidence="4">Part of the SecDF-YidC-YajC translocase complex. The SecDF-YidC-YajC translocase forms a supercomplex with SecYEG, called the holo-translocon (HTL).</text>
</comment>
<evidence type="ECO:0000256" key="4">
    <source>
        <dbReference type="ARBA" id="ARBA00011718"/>
    </source>
</evidence>
<evidence type="ECO:0000256" key="12">
    <source>
        <dbReference type="ARBA" id="ARBA00023136"/>
    </source>
</evidence>
<dbReference type="GO" id="GO:0015031">
    <property type="term" value="P:protein transport"/>
    <property type="evidence" value="ECO:0007669"/>
    <property type="project" value="UniProtKB-KW"/>
</dbReference>
<feature type="transmembrane region" description="Helical" evidence="13">
    <location>
        <begin position="21"/>
        <end position="39"/>
    </location>
</feature>
<evidence type="ECO:0000313" key="14">
    <source>
        <dbReference type="EMBL" id="MBB3065559.1"/>
    </source>
</evidence>
<evidence type="ECO:0000256" key="5">
    <source>
        <dbReference type="ARBA" id="ARBA00014962"/>
    </source>
</evidence>
<keyword evidence="11" id="KW-0811">Translocation</keyword>
<keyword evidence="9" id="KW-0653">Protein transport</keyword>
<comment type="subcellular location">
    <subcellularLocation>
        <location evidence="2">Cell membrane</location>
        <topology evidence="2">Single-pass membrane protein</topology>
    </subcellularLocation>
</comment>
<keyword evidence="7" id="KW-1003">Cell membrane</keyword>
<dbReference type="PRINTS" id="PR01853">
    <property type="entry name" value="YAJCTRNLCASE"/>
</dbReference>
<comment type="function">
    <text evidence="1">The SecYEG-SecDF-YajC-YidC holo-translocon (HTL) protein secretase/insertase is a supercomplex required for protein secretion, insertion of proteins into membranes, and assembly of membrane protein complexes. While the SecYEG complex is essential for assembly of a number of proteins and complexes, the SecDF-YajC-YidC subcomplex facilitates these functions.</text>
</comment>
<name>A0A839SU86_9PROT</name>
<keyword evidence="6" id="KW-0813">Transport</keyword>
<dbReference type="Pfam" id="PF02699">
    <property type="entry name" value="YajC"/>
    <property type="match status" value="1"/>
</dbReference>
<accession>A0A839SU86</accession>